<evidence type="ECO:0000313" key="2">
    <source>
        <dbReference type="EMBL" id="MCF4099775.1"/>
    </source>
</evidence>
<name>A0ABS9EA63_9HYPH</name>
<dbReference type="SMART" id="SM00974">
    <property type="entry name" value="T5orf172"/>
    <property type="match status" value="1"/>
</dbReference>
<gene>
    <name evidence="2" type="ORF">L1I42_14870</name>
</gene>
<comment type="caution">
    <text evidence="2">The sequence shown here is derived from an EMBL/GenBank/DDBJ whole genome shotgun (WGS) entry which is preliminary data.</text>
</comment>
<sequence>MLAKTLAISIAPSFTCKKLHVMNYSMGAPRSRSQKDKSANIHRPTSIRQGLATIWHFCDNFKSYLYISRINLKTRLLIMASNHCIVYVLTNEAMPGFIKIGTTRKPILNRMQQLFSSGVPVPFKCHYAAVVEQHLNVERRIHRVLSVQRVNDNREFFELVPEAAADIIRLVEIEDVTPQADYVETEDDTTAIKKLEQRAAQFNFKMVGIPKETILRFKLDDEITCQVIDNRRVRFLDQETSLSAAVLAAQKQRGINWKSAQGAQYWTHNGQTLVELRQQAENED</sequence>
<reference evidence="2 3" key="1">
    <citation type="submission" date="2022-01" db="EMBL/GenBank/DDBJ databases">
        <title>Maritalea mediterranea sp. nov., isolated from marine plastic residues from the Malva-rosa beach (Valencia, Spain).</title>
        <authorList>
            <person name="Vidal-Verdu A."/>
            <person name="Molina-Menor E."/>
            <person name="Pascual J."/>
            <person name="Pereto J."/>
            <person name="Porcar M."/>
        </authorList>
    </citation>
    <scope>NUCLEOTIDE SEQUENCE [LARGE SCALE GENOMIC DNA]</scope>
    <source>
        <strain evidence="2 3">P4.10X</strain>
    </source>
</reference>
<proteinExistence type="predicted"/>
<dbReference type="Pfam" id="PF10544">
    <property type="entry name" value="T5orf172"/>
    <property type="match status" value="1"/>
</dbReference>
<evidence type="ECO:0000313" key="3">
    <source>
        <dbReference type="Proteomes" id="UP001201217"/>
    </source>
</evidence>
<protein>
    <submittedName>
        <fullName evidence="2">GIY-YIG nuclease family protein</fullName>
    </submittedName>
</protein>
<organism evidence="2 3">
    <name type="scientific">Maritalea mediterranea</name>
    <dbReference type="NCBI Taxonomy" id="2909667"/>
    <lineage>
        <taxon>Bacteria</taxon>
        <taxon>Pseudomonadati</taxon>
        <taxon>Pseudomonadota</taxon>
        <taxon>Alphaproteobacteria</taxon>
        <taxon>Hyphomicrobiales</taxon>
        <taxon>Devosiaceae</taxon>
        <taxon>Maritalea</taxon>
    </lineage>
</organism>
<dbReference type="InterPro" id="IPR018306">
    <property type="entry name" value="Phage_T5_Orf172_DNA-bd"/>
</dbReference>
<feature type="domain" description="Bacteriophage T5 Orf172 DNA-binding" evidence="1">
    <location>
        <begin position="92"/>
        <end position="171"/>
    </location>
</feature>
<keyword evidence="3" id="KW-1185">Reference proteome</keyword>
<evidence type="ECO:0000259" key="1">
    <source>
        <dbReference type="SMART" id="SM00974"/>
    </source>
</evidence>
<accession>A0ABS9EA63</accession>
<dbReference type="EMBL" id="JAKGTI010000003">
    <property type="protein sequence ID" value="MCF4099775.1"/>
    <property type="molecule type" value="Genomic_DNA"/>
</dbReference>
<dbReference type="RefSeq" id="WP_236115479.1">
    <property type="nucleotide sequence ID" value="NZ_JAKGTI010000003.1"/>
</dbReference>
<dbReference type="Proteomes" id="UP001201217">
    <property type="component" value="Unassembled WGS sequence"/>
</dbReference>